<dbReference type="EMBL" id="JAATIQ010000100">
    <property type="protein sequence ID" value="KAF4382810.1"/>
    <property type="molecule type" value="Genomic_DNA"/>
</dbReference>
<evidence type="ECO:0000256" key="1">
    <source>
        <dbReference type="ARBA" id="ARBA00004454"/>
    </source>
</evidence>
<keyword evidence="3" id="KW-0812">Transmembrane</keyword>
<keyword evidence="2" id="KW-0175">Coiled coil</keyword>
<dbReference type="Proteomes" id="UP000583929">
    <property type="component" value="Unassembled WGS sequence"/>
</dbReference>
<protein>
    <submittedName>
        <fullName evidence="4">Uncharacterized protein</fullName>
    </submittedName>
</protein>
<feature type="transmembrane region" description="Helical" evidence="3">
    <location>
        <begin position="1022"/>
        <end position="1042"/>
    </location>
</feature>
<feature type="transmembrane region" description="Helical" evidence="3">
    <location>
        <begin position="785"/>
        <end position="807"/>
    </location>
</feature>
<dbReference type="PRINTS" id="PR00303">
    <property type="entry name" value="SECYTRNLCASE"/>
</dbReference>
<accession>A0A7J6GKF2</accession>
<dbReference type="PANTHER" id="PTHR33070">
    <property type="entry name" value="OS06G0725500 PROTEIN"/>
    <property type="match status" value="1"/>
</dbReference>
<keyword evidence="3" id="KW-0472">Membrane</keyword>
<dbReference type="InterPro" id="IPR004320">
    <property type="entry name" value="BPS1_pln"/>
</dbReference>
<feature type="non-terminal residue" evidence="4">
    <location>
        <position position="1"/>
    </location>
</feature>
<dbReference type="InterPro" id="IPR002208">
    <property type="entry name" value="SecY/SEC61-alpha"/>
</dbReference>
<dbReference type="InterPro" id="IPR023201">
    <property type="entry name" value="SecY_dom_sf"/>
</dbReference>
<keyword evidence="3" id="KW-1133">Transmembrane helix</keyword>
<dbReference type="SUPFAM" id="SSF103491">
    <property type="entry name" value="Preprotein translocase SecY subunit"/>
    <property type="match status" value="1"/>
</dbReference>
<dbReference type="PANTHER" id="PTHR33070:SF129">
    <property type="entry name" value="DUF241 DOMAIN PROTEIN"/>
    <property type="match status" value="1"/>
</dbReference>
<evidence type="ECO:0000256" key="3">
    <source>
        <dbReference type="SAM" id="Phobius"/>
    </source>
</evidence>
<evidence type="ECO:0000313" key="5">
    <source>
        <dbReference type="Proteomes" id="UP000583929"/>
    </source>
</evidence>
<name>A0A7J6GKF2_CANSA</name>
<dbReference type="GO" id="GO:0009535">
    <property type="term" value="C:chloroplast thylakoid membrane"/>
    <property type="evidence" value="ECO:0007669"/>
    <property type="project" value="UniProtKB-SubCell"/>
</dbReference>
<dbReference type="GO" id="GO:0048364">
    <property type="term" value="P:root development"/>
    <property type="evidence" value="ECO:0007669"/>
    <property type="project" value="InterPro"/>
</dbReference>
<feature type="transmembrane region" description="Helical" evidence="3">
    <location>
        <begin position="1103"/>
        <end position="1122"/>
    </location>
</feature>
<reference evidence="4 5" key="1">
    <citation type="journal article" date="2020" name="bioRxiv">
        <title>Sequence and annotation of 42 cannabis genomes reveals extensive copy number variation in cannabinoid synthesis and pathogen resistance genes.</title>
        <authorList>
            <person name="Mckernan K.J."/>
            <person name="Helbert Y."/>
            <person name="Kane L.T."/>
            <person name="Ebling H."/>
            <person name="Zhang L."/>
            <person name="Liu B."/>
            <person name="Eaton Z."/>
            <person name="Mclaughlin S."/>
            <person name="Kingan S."/>
            <person name="Baybayan P."/>
            <person name="Concepcion G."/>
            <person name="Jordan M."/>
            <person name="Riva A."/>
            <person name="Barbazuk W."/>
            <person name="Harkins T."/>
        </authorList>
    </citation>
    <scope>NUCLEOTIDE SEQUENCE [LARGE SCALE GENOMIC DNA]</scope>
    <source>
        <strain evidence="5">cv. Jamaican Lion 4</strain>
        <tissue evidence="4">Leaf</tissue>
    </source>
</reference>
<organism evidence="4 5">
    <name type="scientific">Cannabis sativa</name>
    <name type="common">Hemp</name>
    <name type="synonym">Marijuana</name>
    <dbReference type="NCBI Taxonomy" id="3483"/>
    <lineage>
        <taxon>Eukaryota</taxon>
        <taxon>Viridiplantae</taxon>
        <taxon>Streptophyta</taxon>
        <taxon>Embryophyta</taxon>
        <taxon>Tracheophyta</taxon>
        <taxon>Spermatophyta</taxon>
        <taxon>Magnoliopsida</taxon>
        <taxon>eudicotyledons</taxon>
        <taxon>Gunneridae</taxon>
        <taxon>Pentapetalae</taxon>
        <taxon>rosids</taxon>
        <taxon>fabids</taxon>
        <taxon>Rosales</taxon>
        <taxon>Cannabaceae</taxon>
        <taxon>Cannabis</taxon>
    </lineage>
</organism>
<feature type="transmembrane region" description="Helical" evidence="3">
    <location>
        <begin position="1078"/>
        <end position="1097"/>
    </location>
</feature>
<gene>
    <name evidence="4" type="ORF">G4B88_021593</name>
</gene>
<sequence>LGDLNATSSASITQKLSGLEDLHNCAEKLLQLPLTRKALVNGRHEKWVDQVVDGSLRLLDMCSAAKDAVLHTKECAREIQSTMRRRRGSLESEIKRYSVSRKVVKKAIQKALRNLKSNDSKNAILSASNKDIETMALAGALGEVETATLAVFESLLCFVSGPKSQYSKLNSWSLVSKLLMQSKKIGCEEEEKAVNEFENVDSVLQILIQSDKCPLNIENVQTELQCLESCIQNFEERLDRLFRGLIKIRETLHEHRFPTRPHPLFQQCDEHLCRLGASDATSSSSVSLKLSGLEDLHDSVEKLFQLPLTQQAFVQGRQEKWVDELVDGTLRVLDMCSAAKDAVLHTKECAREVQSIVRRRRGAEVLGLVGEVKKYMASRKVVKKAIRKALDNMKAGANYKSSSSNKESSAETMALISVLKEVEAVTLSIFESLLCFVSGPKSQTMMSGWSLVSKLVYKKKVSCDQDDDQADANEFAKADEALQCLMYHETAKFDNTTHIENVQNELHSLESCVQDFEERLESSSVLLFSVPRNPAMEATLFSSTSFLPHPVLRKPAKMRGSDLQCWCPCFSLSYSAIRTNPIELSRRQFMFLDKPFISKLNKRFSSKCSNQFRRDCMNVDGTSAQFLNVEAISPMPNGEANVQSSHQISDYEKLQSRPNMFRNRFLNFVRFSSVLNNAAESFFKSEIRRRLFVTALLIIISRVGYFIPLPGFDRRLIPQDYLSFASGTADELGDFTGELKLSLFQLGVGPQIIASIIMQVLCHVVPSLVKLRKEGLDAQEKIKSYIWWMSLGFAIVEALIVSCYSLPYSIYVASHRVKHVVITSLFLVCGAMTITWICDTISESGFGQGSSLIICVGILTGYTEMLHNMLSRHSGISFPNGLDSKLITPFQNYFKPLILEEGNGKEIDRSIMSWGPYVLGLLGVFTLVTMWAVVVTEGCRKVKLQYYGFKLASAARDDSPVTEVEPYIPFNINPAGMQPVLTTNYLLAVPSILASLLSSPFWEHAREILNPESSIGAKPWVYYSIYAFFVFLFNIFDIANLPKEISDYLNKMGARIPNVKPGNATIEYLTKIQASTRFWGGVLLSFLATSSTILDHYLRRINAGFAIGFTSILIIVGSIIELRRSYQAYNVMPSLSKALRRETYIHCCHVDRRPMESSARLLTNFKINIQQLSISSPSFYRKRKMAAYHVRSNSFPSKQHPLISEFDGILRSSTEASSSTSITSKLNGLQDLHDCVDKLLLLPLNQQALSKEHNEKSLNEILDGSLRLLDICNTAKDALLLTKESTQELQSILRRRRSGEMELTSEIKKFLASRKMMKKTLRKALENKTTFSSLKKEQVSSETVSMLREVESMAVTVLESLLSFISGPKSSSSWSLVTKMMNTKRVGAEDANESNEFTSADAALNLLITAKKVKKSDSSLEENVQKQLQNLELCIEDLEQGVESLYRRLIKKRVSLLNILNH</sequence>
<evidence type="ECO:0000313" key="4">
    <source>
        <dbReference type="EMBL" id="KAF4382810.1"/>
    </source>
</evidence>
<dbReference type="Gene3D" id="1.10.3370.10">
    <property type="entry name" value="SecY subunit domain"/>
    <property type="match status" value="1"/>
</dbReference>
<comment type="subcellular location">
    <subcellularLocation>
        <location evidence="1">Plastid</location>
        <location evidence="1">Chloroplast thylakoid membrane</location>
        <topology evidence="1">Multi-pass membrane protein</topology>
    </subcellularLocation>
</comment>
<feature type="transmembrane region" description="Helical" evidence="3">
    <location>
        <begin position="914"/>
        <end position="935"/>
    </location>
</feature>
<dbReference type="Pfam" id="PF00344">
    <property type="entry name" value="SecY"/>
    <property type="match status" value="1"/>
</dbReference>
<dbReference type="GO" id="GO:0048367">
    <property type="term" value="P:shoot system development"/>
    <property type="evidence" value="ECO:0007669"/>
    <property type="project" value="InterPro"/>
</dbReference>
<evidence type="ECO:0000256" key="2">
    <source>
        <dbReference type="SAM" id="Coils"/>
    </source>
</evidence>
<comment type="caution">
    <text evidence="4">The sequence shown here is derived from an EMBL/GenBank/DDBJ whole genome shotgun (WGS) entry which is preliminary data.</text>
</comment>
<keyword evidence="5" id="KW-1185">Reference proteome</keyword>
<feature type="coiled-coil region" evidence="2">
    <location>
        <begin position="1421"/>
        <end position="1448"/>
    </location>
</feature>
<proteinExistence type="predicted"/>
<dbReference type="Pfam" id="PF03087">
    <property type="entry name" value="BPS1"/>
    <property type="match status" value="3"/>
</dbReference>
<feature type="transmembrane region" description="Helical" evidence="3">
    <location>
        <begin position="819"/>
        <end position="838"/>
    </location>
</feature>
<dbReference type="GO" id="GO:0015031">
    <property type="term" value="P:protein transport"/>
    <property type="evidence" value="ECO:0007669"/>
    <property type="project" value="InterPro"/>
</dbReference>